<evidence type="ECO:0008006" key="4">
    <source>
        <dbReference type="Google" id="ProtNLM"/>
    </source>
</evidence>
<evidence type="ECO:0000256" key="2">
    <source>
        <dbReference type="SAM" id="Phobius"/>
    </source>
</evidence>
<dbReference type="EMBL" id="LAZR01000139">
    <property type="protein sequence ID" value="KKN87339.1"/>
    <property type="molecule type" value="Genomic_DNA"/>
</dbReference>
<organism evidence="3">
    <name type="scientific">marine sediment metagenome</name>
    <dbReference type="NCBI Taxonomy" id="412755"/>
    <lineage>
        <taxon>unclassified sequences</taxon>
        <taxon>metagenomes</taxon>
        <taxon>ecological metagenomes</taxon>
    </lineage>
</organism>
<gene>
    <name evidence="3" type="ORF">LCGC14_0260160</name>
</gene>
<keyword evidence="2" id="KW-1133">Transmembrane helix</keyword>
<feature type="compositionally biased region" description="Polar residues" evidence="1">
    <location>
        <begin position="1"/>
        <end position="25"/>
    </location>
</feature>
<keyword evidence="2" id="KW-0472">Membrane</keyword>
<dbReference type="PANTHER" id="PTHR38043">
    <property type="entry name" value="PROTEIN HEMX"/>
    <property type="match status" value="1"/>
</dbReference>
<accession>A0A0F9U6W7</accession>
<sequence length="408" mass="45812">MEPTEPNKNTDSAVAPSATEQSPNTAIPGDKAKPQAAATKPSAKPDSSNKPGKPPKPGATARPKSAGGGRWLVWLALLIALLALGFSLWQWQQRQVQQDQQQAQLRVLLEQMQAGGEQRQQQLNGRLEGVPQGNDWQAMQRLVAEMQRSQQAVGERLDILQGDGREDWKLAEAQYLLRLASLRLLAVQDVSAARELLSTVDGILKSMPDSGLYGVREQLAQFKTELDGLPELDRPGVFLRLAALHDQVKRLVLLPVPEFDPDEVTTEEEYADRLQRRDRWDRVLMRLERYVRVDFQRGKVITPLLDEAEMQRVQRTLQLTMEQAQWAALRGEEQVYQASLTQAEKILAQYFELENPQVEGMQKQLQALHDEAVSLNPPDLAPLQQSLATYIQNRRSASAAKQPEADDE</sequence>
<feature type="transmembrane region" description="Helical" evidence="2">
    <location>
        <begin position="71"/>
        <end position="91"/>
    </location>
</feature>
<name>A0A0F9U6W7_9ZZZZ</name>
<evidence type="ECO:0000313" key="3">
    <source>
        <dbReference type="EMBL" id="KKN87339.1"/>
    </source>
</evidence>
<dbReference type="Pfam" id="PF04375">
    <property type="entry name" value="HemX"/>
    <property type="match status" value="1"/>
</dbReference>
<reference evidence="3" key="1">
    <citation type="journal article" date="2015" name="Nature">
        <title>Complex archaea that bridge the gap between prokaryotes and eukaryotes.</title>
        <authorList>
            <person name="Spang A."/>
            <person name="Saw J.H."/>
            <person name="Jorgensen S.L."/>
            <person name="Zaremba-Niedzwiedzka K."/>
            <person name="Martijn J."/>
            <person name="Lind A.E."/>
            <person name="van Eijk R."/>
            <person name="Schleper C."/>
            <person name="Guy L."/>
            <person name="Ettema T.J."/>
        </authorList>
    </citation>
    <scope>NUCLEOTIDE SEQUENCE</scope>
</reference>
<comment type="caution">
    <text evidence="3">The sequence shown here is derived from an EMBL/GenBank/DDBJ whole genome shotgun (WGS) entry which is preliminary data.</text>
</comment>
<dbReference type="PANTHER" id="PTHR38043:SF1">
    <property type="entry name" value="PROTEIN HEMX"/>
    <property type="match status" value="1"/>
</dbReference>
<dbReference type="InterPro" id="IPR007470">
    <property type="entry name" value="HemX"/>
</dbReference>
<dbReference type="AlphaFoldDB" id="A0A0F9U6W7"/>
<feature type="region of interest" description="Disordered" evidence="1">
    <location>
        <begin position="1"/>
        <end position="66"/>
    </location>
</feature>
<keyword evidence="2" id="KW-0812">Transmembrane</keyword>
<evidence type="ECO:0000256" key="1">
    <source>
        <dbReference type="SAM" id="MobiDB-lite"/>
    </source>
</evidence>
<protein>
    <recommendedName>
        <fullName evidence="4">Heme biosynthesis operon protein HemX</fullName>
    </recommendedName>
</protein>
<proteinExistence type="predicted"/>